<proteinExistence type="predicted"/>
<evidence type="ECO:0000313" key="3">
    <source>
        <dbReference type="Proteomes" id="UP001156882"/>
    </source>
</evidence>
<organism evidence="2 3">
    <name type="scientific">Labrys miyagiensis</name>
    <dbReference type="NCBI Taxonomy" id="346912"/>
    <lineage>
        <taxon>Bacteria</taxon>
        <taxon>Pseudomonadati</taxon>
        <taxon>Pseudomonadota</taxon>
        <taxon>Alphaproteobacteria</taxon>
        <taxon>Hyphomicrobiales</taxon>
        <taxon>Xanthobacteraceae</taxon>
        <taxon>Labrys</taxon>
    </lineage>
</organism>
<dbReference type="PANTHER" id="PTHR11884:SF1">
    <property type="entry name" value="GOLGI APPARATUS PROTEIN 1"/>
    <property type="match status" value="1"/>
</dbReference>
<accession>A0ABQ6CLH5</accession>
<protein>
    <recommendedName>
        <fullName evidence="4">Cysteine rich repeat-containing protein</fullName>
    </recommendedName>
</protein>
<name>A0ABQ6CLH5_9HYPH</name>
<gene>
    <name evidence="2" type="ORF">GCM10007874_36870</name>
</gene>
<keyword evidence="3" id="KW-1185">Reference proteome</keyword>
<keyword evidence="1" id="KW-0732">Signal</keyword>
<evidence type="ECO:0000256" key="1">
    <source>
        <dbReference type="SAM" id="SignalP"/>
    </source>
</evidence>
<dbReference type="PANTHER" id="PTHR11884">
    <property type="entry name" value="SELECTIN LIGAND RELATED"/>
    <property type="match status" value="1"/>
</dbReference>
<comment type="caution">
    <text evidence="2">The sequence shown here is derived from an EMBL/GenBank/DDBJ whole genome shotgun (WGS) entry which is preliminary data.</text>
</comment>
<reference evidence="3" key="1">
    <citation type="journal article" date="2019" name="Int. J. Syst. Evol. Microbiol.">
        <title>The Global Catalogue of Microorganisms (GCM) 10K type strain sequencing project: providing services to taxonomists for standard genome sequencing and annotation.</title>
        <authorList>
            <consortium name="The Broad Institute Genomics Platform"/>
            <consortium name="The Broad Institute Genome Sequencing Center for Infectious Disease"/>
            <person name="Wu L."/>
            <person name="Ma J."/>
        </authorList>
    </citation>
    <scope>NUCLEOTIDE SEQUENCE [LARGE SCALE GENOMIC DNA]</scope>
    <source>
        <strain evidence="3">NBRC 101365</strain>
    </source>
</reference>
<evidence type="ECO:0000313" key="2">
    <source>
        <dbReference type="EMBL" id="GLS20670.1"/>
    </source>
</evidence>
<feature type="signal peptide" evidence="1">
    <location>
        <begin position="1"/>
        <end position="23"/>
    </location>
</feature>
<dbReference type="InterPro" id="IPR039728">
    <property type="entry name" value="GLG1"/>
</dbReference>
<sequence>MKLIGIALAGALIAAGGPGVASAQTMSYSEAGALIARSCGKDITRFCAKVNMGGGALRDCLMKTQAKLNPQCVADYKAVSDSLAKRAAAQAAVPQVCKADARQYCNGVAYGNGHFLSCLNASTRVVSTSCKQALADAGWN</sequence>
<feature type="chain" id="PRO_5045241655" description="Cysteine rich repeat-containing protein" evidence="1">
    <location>
        <begin position="24"/>
        <end position="140"/>
    </location>
</feature>
<evidence type="ECO:0008006" key="4">
    <source>
        <dbReference type="Google" id="ProtNLM"/>
    </source>
</evidence>
<dbReference type="Proteomes" id="UP001156882">
    <property type="component" value="Unassembled WGS sequence"/>
</dbReference>
<dbReference type="EMBL" id="BSPC01000032">
    <property type="protein sequence ID" value="GLS20670.1"/>
    <property type="molecule type" value="Genomic_DNA"/>
</dbReference>